<dbReference type="InterPro" id="IPR038351">
    <property type="entry name" value="MCD_N_sf"/>
</dbReference>
<sequence>MSELTTREPEVTRASLLNRTMYNLREAWREMADWREGLFAAPSPNLPEKDMEALKDQMRDCLEARGGEVSARARAANLGRIYLSLNAKGRKRFLQILAREFDIDHQAVNKAVTALQKTGDNHDERAKAERTLRQALHPPRLRLLTQLNALPEGFHFLVDLRAELLSWRKDDPALGALERDLLSLLVSWFDVGFLELRRISWESPAALLEKVIAYEAVHPIKSWDDLKNRLSSDRRCFAFFHPRMPNEPLIIVQVALVHGIADNVHILLDEAAPVLDPENADTAIFYSISNAHEGLSGISFGNFLIKRVVDELAQEFKNLKTFATLSPIPGFRHWLGGKLNEPDKDAEAELLSAAERKALATAAGTGTEPAALTSLLQTPDWPQNQELAKALKKPLMRLCARYLAKEKREGGSAFDRVAHFHLSNGARIERLNWLGNTSPQGIAQSAGLMVNYLYKLSDIEANHEAYRGEGKVMNSSAIRTLLKG</sequence>
<dbReference type="EMBL" id="SPMZ01000051">
    <property type="protein sequence ID" value="NMQ20516.1"/>
    <property type="molecule type" value="Genomic_DNA"/>
</dbReference>
<dbReference type="InterPro" id="IPR007956">
    <property type="entry name" value="Malonyl_CoA_deC_C"/>
</dbReference>
<comment type="caution">
    <text evidence="3">The sequence shown here is derived from an EMBL/GenBank/DDBJ whole genome shotgun (WGS) entry which is preliminary data.</text>
</comment>
<protein>
    <submittedName>
        <fullName evidence="3">Malonyl-CoA decarboxylase</fullName>
    </submittedName>
</protein>
<dbReference type="Proteomes" id="UP000760480">
    <property type="component" value="Unassembled WGS sequence"/>
</dbReference>
<dbReference type="InterPro" id="IPR035372">
    <property type="entry name" value="MCD_N"/>
</dbReference>
<dbReference type="InterPro" id="IPR042303">
    <property type="entry name" value="Malonyl_CoA_deC_C_sf"/>
</dbReference>
<dbReference type="Pfam" id="PF17408">
    <property type="entry name" value="MCD_N"/>
    <property type="match status" value="1"/>
</dbReference>
<keyword evidence="4" id="KW-1185">Reference proteome</keyword>
<reference evidence="3 4" key="1">
    <citation type="submission" date="2019-03" db="EMBL/GenBank/DDBJ databases">
        <title>Metabolic reconstructions from genomes of highly enriched 'Candidatus Accumulibacter' and 'Candidatus Competibacter' bioreactor populations.</title>
        <authorList>
            <person name="Annavajhala M.K."/>
            <person name="Welles L."/>
            <person name="Abbas B."/>
            <person name="Sorokin D."/>
            <person name="Park H."/>
            <person name="Van Loosdrecht M."/>
            <person name="Chandran K."/>
        </authorList>
    </citation>
    <scope>NUCLEOTIDE SEQUENCE [LARGE SCALE GENOMIC DNA]</scope>
    <source>
        <strain evidence="3 4">SBR_G</strain>
    </source>
</reference>
<evidence type="ECO:0000313" key="3">
    <source>
        <dbReference type="EMBL" id="NMQ20516.1"/>
    </source>
</evidence>
<name>A0ABX1TM79_9GAMM</name>
<organism evidence="3 4">
    <name type="scientific">Candidatus Competibacter phosphatis</name>
    <dbReference type="NCBI Taxonomy" id="221280"/>
    <lineage>
        <taxon>Bacteria</taxon>
        <taxon>Pseudomonadati</taxon>
        <taxon>Pseudomonadota</taxon>
        <taxon>Gammaproteobacteria</taxon>
        <taxon>Candidatus Competibacteraceae</taxon>
        <taxon>Candidatus Competibacter</taxon>
    </lineage>
</organism>
<gene>
    <name evidence="3" type="ORF">E4P82_15735</name>
</gene>
<evidence type="ECO:0000259" key="2">
    <source>
        <dbReference type="Pfam" id="PF17408"/>
    </source>
</evidence>
<proteinExistence type="predicted"/>
<dbReference type="PANTHER" id="PTHR28641">
    <property type="match status" value="1"/>
</dbReference>
<accession>A0ABX1TM79</accession>
<dbReference type="Gene3D" id="3.40.630.150">
    <property type="entry name" value="Malonyl-CoA decarboxylase, catalytic domain"/>
    <property type="match status" value="1"/>
</dbReference>
<feature type="domain" description="Malonyl-CoA decarboxylase N-terminal" evidence="2">
    <location>
        <begin position="101"/>
        <end position="189"/>
    </location>
</feature>
<dbReference type="Pfam" id="PF05292">
    <property type="entry name" value="MCD"/>
    <property type="match status" value="1"/>
</dbReference>
<evidence type="ECO:0000259" key="1">
    <source>
        <dbReference type="Pfam" id="PF05292"/>
    </source>
</evidence>
<feature type="domain" description="Malonyl-CoA decarboxylase C-terminal" evidence="1">
    <location>
        <begin position="192"/>
        <end position="455"/>
    </location>
</feature>
<dbReference type="PANTHER" id="PTHR28641:SF1">
    <property type="entry name" value="MALONYL-COA DECARBOXYLASE, MITOCHONDRIAL"/>
    <property type="match status" value="1"/>
</dbReference>
<dbReference type="RefSeq" id="WP_169249785.1">
    <property type="nucleotide sequence ID" value="NZ_SPMZ01000051.1"/>
</dbReference>
<dbReference type="Gene3D" id="1.20.140.90">
    <property type="entry name" value="Malonyl-CoA decarboxylase, oligemerization domain"/>
    <property type="match status" value="1"/>
</dbReference>
<dbReference type="InterPro" id="IPR038917">
    <property type="entry name" value="Malonyl_CoA_deC"/>
</dbReference>
<evidence type="ECO:0000313" key="4">
    <source>
        <dbReference type="Proteomes" id="UP000760480"/>
    </source>
</evidence>